<dbReference type="InterPro" id="IPR030374">
    <property type="entry name" value="PABS"/>
</dbReference>
<keyword evidence="3 4" id="KW-0620">Polyamine biosynthesis</keyword>
<protein>
    <submittedName>
        <fullName evidence="6">Spermidine synthase</fullName>
        <ecNumber evidence="6">2.5.1.16</ecNumber>
    </submittedName>
</protein>
<keyword evidence="7" id="KW-1185">Reference proteome</keyword>
<dbReference type="Proteomes" id="UP000075653">
    <property type="component" value="Unassembled WGS sequence"/>
</dbReference>
<dbReference type="Pfam" id="PF01564">
    <property type="entry name" value="Spermine_synth"/>
    <property type="match status" value="1"/>
</dbReference>
<comment type="similarity">
    <text evidence="1">Belongs to the spermidine/spermine synthase family.</text>
</comment>
<dbReference type="PANTHER" id="PTHR43317:SF1">
    <property type="entry name" value="THERMOSPERMINE SYNTHASE ACAULIS5"/>
    <property type="match status" value="1"/>
</dbReference>
<evidence type="ECO:0000256" key="4">
    <source>
        <dbReference type="PROSITE-ProRule" id="PRU00354"/>
    </source>
</evidence>
<dbReference type="PANTHER" id="PTHR43317">
    <property type="entry name" value="THERMOSPERMINE SYNTHASE ACAULIS5"/>
    <property type="match status" value="1"/>
</dbReference>
<feature type="active site" description="Proton acceptor" evidence="4">
    <location>
        <position position="148"/>
    </location>
</feature>
<gene>
    <name evidence="6" type="primary">speE_2</name>
    <name evidence="6" type="ORF">FEMY_13780</name>
</gene>
<dbReference type="NCBIfam" id="NF037959">
    <property type="entry name" value="MFS_SpdSyn"/>
    <property type="match status" value="1"/>
</dbReference>
<dbReference type="AlphaFoldDB" id="A0A149VY01"/>
<evidence type="ECO:0000313" key="6">
    <source>
        <dbReference type="EMBL" id="KXW58082.1"/>
    </source>
</evidence>
<evidence type="ECO:0000313" key="7">
    <source>
        <dbReference type="Proteomes" id="UP000075653"/>
    </source>
</evidence>
<dbReference type="EMBL" id="LRRD01000025">
    <property type="protein sequence ID" value="KXW58082.1"/>
    <property type="molecule type" value="Genomic_DNA"/>
</dbReference>
<dbReference type="STRING" id="1789004.FEMY_13780"/>
<keyword evidence="2 4" id="KW-0808">Transferase</keyword>
<accession>A0A149VY01</accession>
<comment type="caution">
    <text evidence="6">The sequence shown here is derived from an EMBL/GenBank/DDBJ whole genome shotgun (WGS) entry which is preliminary data.</text>
</comment>
<dbReference type="RefSeq" id="WP_082783205.1">
    <property type="nucleotide sequence ID" value="NZ_LRRD01000025.1"/>
</dbReference>
<organism evidence="6 7">
    <name type="scientific">Ferrovum myxofaciens</name>
    <dbReference type="NCBI Taxonomy" id="416213"/>
    <lineage>
        <taxon>Bacteria</taxon>
        <taxon>Pseudomonadati</taxon>
        <taxon>Pseudomonadota</taxon>
        <taxon>Betaproteobacteria</taxon>
        <taxon>Ferrovales</taxon>
        <taxon>Ferrovaceae</taxon>
        <taxon>Ferrovum</taxon>
    </lineage>
</organism>
<dbReference type="GO" id="GO:0004766">
    <property type="term" value="F:spermidine synthase activity"/>
    <property type="evidence" value="ECO:0007669"/>
    <property type="project" value="UniProtKB-EC"/>
</dbReference>
<evidence type="ECO:0000256" key="3">
    <source>
        <dbReference type="ARBA" id="ARBA00023115"/>
    </source>
</evidence>
<evidence type="ECO:0000256" key="2">
    <source>
        <dbReference type="ARBA" id="ARBA00022679"/>
    </source>
</evidence>
<evidence type="ECO:0000259" key="5">
    <source>
        <dbReference type="PROSITE" id="PS51006"/>
    </source>
</evidence>
<feature type="domain" description="PABS" evidence="5">
    <location>
        <begin position="1"/>
        <end position="234"/>
    </location>
</feature>
<reference evidence="6 7" key="1">
    <citation type="submission" date="2016-01" db="EMBL/GenBank/DDBJ databases">
        <title>Genome sequence of the acidophilic iron oxidising Ferrovum strain Z-31.</title>
        <authorList>
            <person name="Poehlein A."/>
            <person name="Ullrich S.R."/>
            <person name="Schloemann M."/>
            <person name="Muehling M."/>
            <person name="Daniel R."/>
        </authorList>
    </citation>
    <scope>NUCLEOTIDE SEQUENCE [LARGE SCALE GENOMIC DNA]</scope>
    <source>
        <strain evidence="6 7">Z-31</strain>
    </source>
</reference>
<name>A0A149VY01_9PROT</name>
<dbReference type="Gene3D" id="3.40.50.150">
    <property type="entry name" value="Vaccinia Virus protein VP39"/>
    <property type="match status" value="1"/>
</dbReference>
<dbReference type="EC" id="2.5.1.16" evidence="6"/>
<dbReference type="SUPFAM" id="SSF53335">
    <property type="entry name" value="S-adenosyl-L-methionine-dependent methyltransferases"/>
    <property type="match status" value="1"/>
</dbReference>
<dbReference type="CDD" id="cd02440">
    <property type="entry name" value="AdoMet_MTases"/>
    <property type="match status" value="1"/>
</dbReference>
<dbReference type="InterPro" id="IPR029063">
    <property type="entry name" value="SAM-dependent_MTases_sf"/>
</dbReference>
<evidence type="ECO:0000256" key="1">
    <source>
        <dbReference type="ARBA" id="ARBA00007867"/>
    </source>
</evidence>
<dbReference type="PROSITE" id="PS51006">
    <property type="entry name" value="PABS_2"/>
    <property type="match status" value="1"/>
</dbReference>
<dbReference type="PATRIC" id="fig|1789004.3.peg.1396"/>
<dbReference type="GO" id="GO:0006596">
    <property type="term" value="P:polyamine biosynthetic process"/>
    <property type="evidence" value="ECO:0007669"/>
    <property type="project" value="UniProtKB-UniRule"/>
</dbReference>
<sequence>MTKPLTPEHSTTSSIFPKTASSIDIREGEGVRTLHFGSEWVQGAMRVARPWALELEYTRAMIFPLILCEETPTRILLIGLGAASLLKYLYRHCPHAHLKVVEIDPRVVQAARQFFRMPEDSERITLVEGDGADFMSQVSETYDLILVDGFDARARAGRLQGERFYRDCGRVLSAHGFLCANLLTRQRGYRSALSALNAIFTERTLHFPTLDSGNGVVLASAEPQGPWSLVELRARVLTWKKNHALDLGRLLARIEQLQSGASGMLRLGQ</sequence>
<proteinExistence type="inferred from homology"/>